<dbReference type="PANTHER" id="PTHR42693">
    <property type="entry name" value="ARYLSULFATASE FAMILY MEMBER"/>
    <property type="match status" value="1"/>
</dbReference>
<evidence type="ECO:0000256" key="2">
    <source>
        <dbReference type="ARBA" id="ARBA00022801"/>
    </source>
</evidence>
<evidence type="ECO:0000313" key="6">
    <source>
        <dbReference type="Proteomes" id="UP001379235"/>
    </source>
</evidence>
<dbReference type="Gene3D" id="3.40.720.10">
    <property type="entry name" value="Alkaline Phosphatase, subunit A"/>
    <property type="match status" value="1"/>
</dbReference>
<feature type="domain" description="Sulfatase N-terminal" evidence="4">
    <location>
        <begin position="27"/>
        <end position="381"/>
    </location>
</feature>
<reference evidence="5 6" key="1">
    <citation type="submission" date="2024-03" db="EMBL/GenBank/DDBJ databases">
        <authorList>
            <person name="Jo J.-H."/>
        </authorList>
    </citation>
    <scope>NUCLEOTIDE SEQUENCE [LARGE SCALE GENOMIC DNA]</scope>
    <source>
        <strain evidence="5 6">AS3R-12</strain>
    </source>
</reference>
<sequence>MLIVAGLSTLSGPALAKPAESLAGSRPNVLFILADDLGYGDIGAFGQRIVPTPNLDRLAKQGLLLTQHYAGSTVCAPSRASLMLGRDTGHTPVRGNMEIRGDDEASSGQAPLPAGSFTLGTLFKNAGYQTAAIGKWGLGATASSGAPNRQGFDFFFGYTDQRAAHSYFPQILWRNDQIVKLANPKIPRADKLQGDPADPASYARYVGPDYAQERMTKEAEAYLASRKGGQPFFLYMAYTLPHAAMQVPFAERDRFRSIPETGPYLGRPYTPQQYPRAARAAMVARLDADVGRLMASLRSNGLDRNTLVVFTSDNGPTVEGGQDLDFFKSSGPLRGRKRDLYEGGVRVPTIAWWPRHIAAGARSEAVTAFWDYMPTFAALTGTRAPRYPEGTSFLSVLAGRGLTNRPPLYWEFHGTGAVPHLQAVRFGDWKAVRKWPSSTPGKAAPIELYNLKADPAEERDVAPRNPARVAQAARLLNKRTQSPEGGWNFDKAAEDE</sequence>
<dbReference type="InterPro" id="IPR000917">
    <property type="entry name" value="Sulfatase_N"/>
</dbReference>
<dbReference type="RefSeq" id="WP_339967597.1">
    <property type="nucleotide sequence ID" value="NZ_JBBHJY010000006.1"/>
</dbReference>
<gene>
    <name evidence="5" type="ORF">WG900_12795</name>
</gene>
<name>A0ABU8SC10_9SPHN</name>
<comment type="caution">
    <text evidence="5">The sequence shown here is derived from an EMBL/GenBank/DDBJ whole genome shotgun (WGS) entry which is preliminary data.</text>
</comment>
<dbReference type="PANTHER" id="PTHR42693:SF53">
    <property type="entry name" value="ENDO-4-O-SULFATASE"/>
    <property type="match status" value="1"/>
</dbReference>
<dbReference type="SUPFAM" id="SSF53649">
    <property type="entry name" value="Alkaline phosphatase-like"/>
    <property type="match status" value="1"/>
</dbReference>
<dbReference type="InterPro" id="IPR050738">
    <property type="entry name" value="Sulfatase"/>
</dbReference>
<evidence type="ECO:0000256" key="3">
    <source>
        <dbReference type="SAM" id="MobiDB-lite"/>
    </source>
</evidence>
<accession>A0ABU8SC10</accession>
<protein>
    <submittedName>
        <fullName evidence="5">Arylsulfatase</fullName>
    </submittedName>
</protein>
<dbReference type="CDD" id="cd16145">
    <property type="entry name" value="ARS_like"/>
    <property type="match status" value="1"/>
</dbReference>
<proteinExistence type="inferred from homology"/>
<comment type="similarity">
    <text evidence="1">Belongs to the sulfatase family.</text>
</comment>
<dbReference type="Pfam" id="PF00884">
    <property type="entry name" value="Sulfatase"/>
    <property type="match status" value="1"/>
</dbReference>
<keyword evidence="2" id="KW-0378">Hydrolase</keyword>
<evidence type="ECO:0000256" key="1">
    <source>
        <dbReference type="ARBA" id="ARBA00008779"/>
    </source>
</evidence>
<keyword evidence="6" id="KW-1185">Reference proteome</keyword>
<organism evidence="5 6">
    <name type="scientific">Novosphingobium aquae</name>
    <dbReference type="NCBI Taxonomy" id="3133435"/>
    <lineage>
        <taxon>Bacteria</taxon>
        <taxon>Pseudomonadati</taxon>
        <taxon>Pseudomonadota</taxon>
        <taxon>Alphaproteobacteria</taxon>
        <taxon>Sphingomonadales</taxon>
        <taxon>Sphingomonadaceae</taxon>
        <taxon>Novosphingobium</taxon>
    </lineage>
</organism>
<dbReference type="EMBL" id="JBBHJY010000006">
    <property type="protein sequence ID" value="MEJ6010793.1"/>
    <property type="molecule type" value="Genomic_DNA"/>
</dbReference>
<feature type="region of interest" description="Disordered" evidence="3">
    <location>
        <begin position="476"/>
        <end position="496"/>
    </location>
</feature>
<evidence type="ECO:0000259" key="4">
    <source>
        <dbReference type="Pfam" id="PF00884"/>
    </source>
</evidence>
<dbReference type="Gene3D" id="3.30.1120.10">
    <property type="match status" value="1"/>
</dbReference>
<evidence type="ECO:0000313" key="5">
    <source>
        <dbReference type="EMBL" id="MEJ6010793.1"/>
    </source>
</evidence>
<dbReference type="InterPro" id="IPR017850">
    <property type="entry name" value="Alkaline_phosphatase_core_sf"/>
</dbReference>
<dbReference type="Proteomes" id="UP001379235">
    <property type="component" value="Unassembled WGS sequence"/>
</dbReference>